<dbReference type="AlphaFoldDB" id="A0AAC9HMV9"/>
<reference evidence="2" key="1">
    <citation type="submission" date="2016-03" db="EMBL/GenBank/DDBJ databases">
        <title>Complete genome sequence of the type strain Actinoalloteichus hymeniacidonis DSM 45092.</title>
        <authorList>
            <person name="Schaffert L."/>
            <person name="Albersmeier A."/>
            <person name="Winkler A."/>
            <person name="Kalinowski J."/>
            <person name="Zotchev S."/>
            <person name="Ruckert C."/>
        </authorList>
    </citation>
    <scope>NUCLEOTIDE SEQUENCE [LARGE SCALE GENOMIC DNA]</scope>
    <source>
        <strain evidence="2">HPA177(T) (DSM 45092(T))</strain>
    </source>
</reference>
<accession>A0AAC9HMV9</accession>
<proteinExistence type="predicted"/>
<evidence type="ECO:0000313" key="1">
    <source>
        <dbReference type="EMBL" id="AOS62092.1"/>
    </source>
</evidence>
<gene>
    <name evidence="1" type="ORF">TL08_06335</name>
</gene>
<name>A0AAC9HMV9_9PSEU</name>
<dbReference type="Proteomes" id="UP000095210">
    <property type="component" value="Chromosome"/>
</dbReference>
<dbReference type="EMBL" id="CP014859">
    <property type="protein sequence ID" value="AOS62092.1"/>
    <property type="molecule type" value="Genomic_DNA"/>
</dbReference>
<dbReference type="KEGG" id="ahm:TL08_06335"/>
<evidence type="ECO:0008006" key="3">
    <source>
        <dbReference type="Google" id="ProtNLM"/>
    </source>
</evidence>
<sequence length="359" mass="39024">MKRGLSIALAAVLLIAVGVAIILGRDEDDTELTSVRGVIGSEKLAFFQDERVREAFAEHGLEVEVDSAGSRQIATSVALGEYAFAFPASSPAAERIQRDRDVSTVYEPFESPMAVASFAPIVELLTEQGVVRSAGAGHQVLDIAAYLELTRADTRWDELPDNTEFPARKNVLITTTDPRESNSAAMYLSIVSYVANDEAVVASTEDEAEVVAEVGELFLDQGYTQNTTEGPFEDYLGSGGMGRTPLALIYESQFLDRQIRGDGSINDDMRLLYTSPTVFSTHTLVPLTDDGDQVGRLLTEDPELSRLAAVYGFRTSDPGQLGEIAAEHDVPVPPELVDVVEPPSFETLERLLDDIAEQY</sequence>
<keyword evidence="2" id="KW-1185">Reference proteome</keyword>
<protein>
    <recommendedName>
        <fullName evidence="3">Extracellular solute-binding protein</fullName>
    </recommendedName>
</protein>
<dbReference type="RefSeq" id="WP_069847306.1">
    <property type="nucleotide sequence ID" value="NZ_CP014859.1"/>
</dbReference>
<organism evidence="1 2">
    <name type="scientific">Actinoalloteichus hymeniacidonis</name>
    <dbReference type="NCBI Taxonomy" id="340345"/>
    <lineage>
        <taxon>Bacteria</taxon>
        <taxon>Bacillati</taxon>
        <taxon>Actinomycetota</taxon>
        <taxon>Actinomycetes</taxon>
        <taxon>Pseudonocardiales</taxon>
        <taxon>Pseudonocardiaceae</taxon>
        <taxon>Actinoalloteichus</taxon>
    </lineage>
</organism>
<evidence type="ECO:0000313" key="2">
    <source>
        <dbReference type="Proteomes" id="UP000095210"/>
    </source>
</evidence>